<dbReference type="OrthoDB" id="154078at2"/>
<dbReference type="AlphaFoldDB" id="A0A2W1NCV1"/>
<name>A0A2W1NCV1_9FLAO</name>
<feature type="transmembrane region" description="Helical" evidence="1">
    <location>
        <begin position="95"/>
        <end position="113"/>
    </location>
</feature>
<feature type="transmembrane region" description="Helical" evidence="1">
    <location>
        <begin position="15"/>
        <end position="36"/>
    </location>
</feature>
<dbReference type="Proteomes" id="UP000249248">
    <property type="component" value="Unassembled WGS sequence"/>
</dbReference>
<sequence>MFLGMSLMSDDFYKLVFRFFVNLLFITLIIRFIYFVKTPRRNYLFTFYLISVITFMICFALKKLDIDTGMGLGLFAIFGIIRYRTNTMKIREMTYLFIAIGISVVNALAGRQVSYAELMFINITVLVIVYILETWLLSGTESSKSIVYEKIENIKPENAEILKADLENRTGLVINSFQIGNVDFLKDVAEIKIFYFQAEQADYHDSEA</sequence>
<evidence type="ECO:0000256" key="1">
    <source>
        <dbReference type="SAM" id="Phobius"/>
    </source>
</evidence>
<dbReference type="InterPro" id="IPR032531">
    <property type="entry name" value="DUF4956"/>
</dbReference>
<accession>A0A2W1NCV1</accession>
<evidence type="ECO:0000313" key="3">
    <source>
        <dbReference type="Proteomes" id="UP000249248"/>
    </source>
</evidence>
<protein>
    <submittedName>
        <fullName evidence="2">DUF4956 domain-containing protein</fullName>
    </submittedName>
</protein>
<feature type="transmembrane region" description="Helical" evidence="1">
    <location>
        <begin position="43"/>
        <end position="62"/>
    </location>
</feature>
<gene>
    <name evidence="2" type="ORF">DNU06_10735</name>
</gene>
<reference evidence="2 3" key="1">
    <citation type="submission" date="2018-06" db="EMBL/GenBank/DDBJ databases">
        <title>The draft genome sequence of Crocinitomix sp. SM1701.</title>
        <authorList>
            <person name="Zhang X."/>
        </authorList>
    </citation>
    <scope>NUCLEOTIDE SEQUENCE [LARGE SCALE GENOMIC DNA]</scope>
    <source>
        <strain evidence="2 3">SM1701</strain>
    </source>
</reference>
<keyword evidence="1" id="KW-0812">Transmembrane</keyword>
<keyword evidence="1" id="KW-0472">Membrane</keyword>
<evidence type="ECO:0000313" key="2">
    <source>
        <dbReference type="EMBL" id="PZE16913.1"/>
    </source>
</evidence>
<comment type="caution">
    <text evidence="2">The sequence shown here is derived from an EMBL/GenBank/DDBJ whole genome shotgun (WGS) entry which is preliminary data.</text>
</comment>
<feature type="transmembrane region" description="Helical" evidence="1">
    <location>
        <begin position="68"/>
        <end position="83"/>
    </location>
</feature>
<dbReference type="EMBL" id="QKSB01000006">
    <property type="protein sequence ID" value="PZE16913.1"/>
    <property type="molecule type" value="Genomic_DNA"/>
</dbReference>
<keyword evidence="1" id="KW-1133">Transmembrane helix</keyword>
<organism evidence="2 3">
    <name type="scientific">Putridiphycobacter roseus</name>
    <dbReference type="NCBI Taxonomy" id="2219161"/>
    <lineage>
        <taxon>Bacteria</taxon>
        <taxon>Pseudomonadati</taxon>
        <taxon>Bacteroidota</taxon>
        <taxon>Flavobacteriia</taxon>
        <taxon>Flavobacteriales</taxon>
        <taxon>Crocinitomicaceae</taxon>
        <taxon>Putridiphycobacter</taxon>
    </lineage>
</organism>
<dbReference type="Pfam" id="PF16316">
    <property type="entry name" value="DUF4956"/>
    <property type="match status" value="1"/>
</dbReference>
<proteinExistence type="predicted"/>
<feature type="transmembrane region" description="Helical" evidence="1">
    <location>
        <begin position="119"/>
        <end position="137"/>
    </location>
</feature>
<keyword evidence="3" id="KW-1185">Reference proteome</keyword>